<dbReference type="Pfam" id="PF09466">
    <property type="entry name" value="Yqai"/>
    <property type="match status" value="1"/>
</dbReference>
<proteinExistence type="predicted"/>
<dbReference type="EMBL" id="CP015607">
    <property type="protein sequence ID" value="APT47367.1"/>
    <property type="molecule type" value="Genomic_DNA"/>
</dbReference>
<dbReference type="SUPFAM" id="SSF160713">
    <property type="entry name" value="YqaI-like"/>
    <property type="match status" value="1"/>
</dbReference>
<dbReference type="Proteomes" id="UP000185426">
    <property type="component" value="Chromosome"/>
</dbReference>
<reference evidence="1 2" key="1">
    <citation type="submission" date="2016-05" db="EMBL/GenBank/DDBJ databases">
        <title>Complete Genome and Methylome Analysis of Psychrotrophic Bacterial Isolates from Antarctic Lake Untersee.</title>
        <authorList>
            <person name="Fomenkov A."/>
            <person name="Akimov V.N."/>
            <person name="Vasilyeva L.V."/>
            <person name="Andersen D."/>
            <person name="Vincze T."/>
            <person name="Roberts R.J."/>
        </authorList>
    </citation>
    <scope>NUCLEOTIDE SEQUENCE [LARGE SCALE GENOMIC DNA]</scope>
    <source>
        <strain evidence="1 2">U14-5</strain>
    </source>
</reference>
<dbReference type="AlphaFoldDB" id="A0A1L6ZLI1"/>
<evidence type="ECO:0008006" key="3">
    <source>
        <dbReference type="Google" id="ProtNLM"/>
    </source>
</evidence>
<organism evidence="1 2">
    <name type="scientific">Bacillus safensis</name>
    <dbReference type="NCBI Taxonomy" id="561879"/>
    <lineage>
        <taxon>Bacteria</taxon>
        <taxon>Bacillati</taxon>
        <taxon>Bacillota</taxon>
        <taxon>Bacilli</taxon>
        <taxon>Bacillales</taxon>
        <taxon>Bacillaceae</taxon>
        <taxon>Bacillus</taxon>
    </lineage>
</organism>
<accession>A0A1L6ZLI1</accession>
<evidence type="ECO:0000313" key="1">
    <source>
        <dbReference type="EMBL" id="APT47367.1"/>
    </source>
</evidence>
<dbReference type="InterPro" id="IPR023118">
    <property type="entry name" value="YqaI_dom_sf"/>
</dbReference>
<protein>
    <recommendedName>
        <fullName evidence="3">YqaI-like protein</fullName>
    </recommendedName>
</protein>
<gene>
    <name evidence="1" type="ORF">BSA145_16705</name>
</gene>
<sequence length="73" mass="8806">MNIEHPIITEINRYGYPKDMMRQEEHFGIDFYGSEILLEDDYVEDKNSGELILRENLERYLAEELDFEFKTAK</sequence>
<dbReference type="InterPro" id="IPR018474">
    <property type="entry name" value="Uncharacterised_Yqai"/>
</dbReference>
<dbReference type="Gene3D" id="3.30.40.30">
    <property type="entry name" value="YqaI domain"/>
    <property type="match status" value="1"/>
</dbReference>
<evidence type="ECO:0000313" key="2">
    <source>
        <dbReference type="Proteomes" id="UP000185426"/>
    </source>
</evidence>
<dbReference type="RefSeq" id="WP_075623123.1">
    <property type="nucleotide sequence ID" value="NZ_CP015607.1"/>
</dbReference>
<name>A0A1L6ZLI1_BACIA</name>